<evidence type="ECO:0000313" key="7">
    <source>
        <dbReference type="Proteomes" id="UP001194696"/>
    </source>
</evidence>
<evidence type="ECO:0000313" key="6">
    <source>
        <dbReference type="EMBL" id="KAG0287695.1"/>
    </source>
</evidence>
<dbReference type="SUPFAM" id="SSF100920">
    <property type="entry name" value="Heat shock protein 70kD (HSP70), peptide-binding domain"/>
    <property type="match status" value="1"/>
</dbReference>
<reference evidence="6 7" key="1">
    <citation type="journal article" date="2020" name="Fungal Divers.">
        <title>Resolving the Mortierellaceae phylogeny through synthesis of multi-gene phylogenetics and phylogenomics.</title>
        <authorList>
            <person name="Vandepol N."/>
            <person name="Liber J."/>
            <person name="Desiro A."/>
            <person name="Na H."/>
            <person name="Kennedy M."/>
            <person name="Barry K."/>
            <person name="Grigoriev I.V."/>
            <person name="Miller A.N."/>
            <person name="O'Donnell K."/>
            <person name="Stajich J.E."/>
            <person name="Bonito G."/>
        </authorList>
    </citation>
    <scope>NUCLEOTIDE SEQUENCE [LARGE SCALE GENOMIC DNA]</scope>
    <source>
        <strain evidence="6 7">AD045</strain>
    </source>
</reference>
<evidence type="ECO:0000256" key="5">
    <source>
        <dbReference type="SAM" id="MobiDB-lite"/>
    </source>
</evidence>
<dbReference type="PANTHER" id="PTHR45639:SF3">
    <property type="entry name" value="HYPOXIA UP-REGULATED PROTEIN 1"/>
    <property type="match status" value="1"/>
</dbReference>
<dbReference type="Pfam" id="PF00012">
    <property type="entry name" value="HSP70"/>
    <property type="match status" value="1"/>
</dbReference>
<feature type="compositionally biased region" description="Basic and acidic residues" evidence="5">
    <location>
        <begin position="371"/>
        <end position="388"/>
    </location>
</feature>
<feature type="compositionally biased region" description="Low complexity" evidence="5">
    <location>
        <begin position="389"/>
        <end position="404"/>
    </location>
</feature>
<keyword evidence="1" id="KW-0547">Nucleotide-binding</keyword>
<feature type="compositionally biased region" description="Basic and acidic residues" evidence="5">
    <location>
        <begin position="681"/>
        <end position="700"/>
    </location>
</feature>
<dbReference type="Gene3D" id="3.90.640.10">
    <property type="entry name" value="Actin, Chain A, domain 4"/>
    <property type="match status" value="1"/>
</dbReference>
<dbReference type="Gene3D" id="2.60.34.10">
    <property type="entry name" value="Substrate Binding Domain Of DNAk, Chain A, domain 1"/>
    <property type="match status" value="1"/>
</dbReference>
<dbReference type="Gene3D" id="3.30.420.40">
    <property type="match status" value="2"/>
</dbReference>
<dbReference type="Gene3D" id="1.20.1270.10">
    <property type="match status" value="1"/>
</dbReference>
<dbReference type="SUPFAM" id="SSF100934">
    <property type="entry name" value="Heat shock protein 70kD (HSP70), C-terminal subdomain"/>
    <property type="match status" value="1"/>
</dbReference>
<evidence type="ECO:0000256" key="4">
    <source>
        <dbReference type="ARBA" id="ARBA00023186"/>
    </source>
</evidence>
<dbReference type="InterPro" id="IPR029048">
    <property type="entry name" value="HSP70_C_sf"/>
</dbReference>
<organism evidence="6 7">
    <name type="scientific">Linnemannia gamsii</name>
    <dbReference type="NCBI Taxonomy" id="64522"/>
    <lineage>
        <taxon>Eukaryota</taxon>
        <taxon>Fungi</taxon>
        <taxon>Fungi incertae sedis</taxon>
        <taxon>Mucoromycota</taxon>
        <taxon>Mortierellomycotina</taxon>
        <taxon>Mortierellomycetes</taxon>
        <taxon>Mortierellales</taxon>
        <taxon>Mortierellaceae</taxon>
        <taxon>Linnemannia</taxon>
    </lineage>
</organism>
<protein>
    <submittedName>
        <fullName evidence="6">Hypoxia up-regulated protein 1</fullName>
    </submittedName>
</protein>
<proteinExistence type="predicted"/>
<dbReference type="SUPFAM" id="SSF53067">
    <property type="entry name" value="Actin-like ATPase domain"/>
    <property type="match status" value="1"/>
</dbReference>
<feature type="compositionally biased region" description="Basic and acidic residues" evidence="5">
    <location>
        <begin position="629"/>
        <end position="651"/>
    </location>
</feature>
<dbReference type="Proteomes" id="UP001194696">
    <property type="component" value="Unassembled WGS sequence"/>
</dbReference>
<feature type="region of interest" description="Disordered" evidence="5">
    <location>
        <begin position="350"/>
        <end position="405"/>
    </location>
</feature>
<name>A0ABQ7JYE9_9FUNG</name>
<evidence type="ECO:0000256" key="3">
    <source>
        <dbReference type="ARBA" id="ARBA00022840"/>
    </source>
</evidence>
<evidence type="ECO:0000256" key="2">
    <source>
        <dbReference type="ARBA" id="ARBA00022824"/>
    </source>
</evidence>
<evidence type="ECO:0000256" key="1">
    <source>
        <dbReference type="ARBA" id="ARBA00022741"/>
    </source>
</evidence>
<comment type="caution">
    <text evidence="6">The sequence shown here is derived from an EMBL/GenBank/DDBJ whole genome shotgun (WGS) entry which is preliminary data.</text>
</comment>
<dbReference type="EMBL" id="JAAAIM010000467">
    <property type="protein sequence ID" value="KAG0287695.1"/>
    <property type="molecule type" value="Genomic_DNA"/>
</dbReference>
<accession>A0ABQ7JYE9</accession>
<feature type="region of interest" description="Disordered" evidence="5">
    <location>
        <begin position="610"/>
        <end position="700"/>
    </location>
</feature>
<dbReference type="PANTHER" id="PTHR45639">
    <property type="entry name" value="HSC70CB, ISOFORM G-RELATED"/>
    <property type="match status" value="1"/>
</dbReference>
<keyword evidence="7" id="KW-1185">Reference proteome</keyword>
<dbReference type="InterPro" id="IPR013126">
    <property type="entry name" value="Hsp_70_fam"/>
</dbReference>
<keyword evidence="4" id="KW-0143">Chaperone</keyword>
<gene>
    <name evidence="6" type="primary">HYOU1</name>
    <name evidence="6" type="ORF">BGZ96_008399</name>
</gene>
<feature type="compositionally biased region" description="Low complexity" evidence="5">
    <location>
        <begin position="668"/>
        <end position="680"/>
    </location>
</feature>
<keyword evidence="2" id="KW-0256">Endoplasmic reticulum</keyword>
<dbReference type="InterPro" id="IPR029047">
    <property type="entry name" value="HSP70_peptide-bd_sf"/>
</dbReference>
<feature type="compositionally biased region" description="Basic and acidic residues" evidence="5">
    <location>
        <begin position="350"/>
        <end position="364"/>
    </location>
</feature>
<sequence length="700" mass="77217">MGAGSTAASLACFQDISVKDVGKFFKTVQQVEIKAVGYDRTLGGHEFDVRLQKFIAAKFQEAKGSKLSGPVIENERAMAKLLKEANRVKQILSANTETMASVENLMDDIDFKIKVTRAELEDLVKDLLERVRGPIDAALTEANMNLDSIQSLVLVGGAVRVPSIQANLAAIVGEDKIAKNVNGDEAAVMGAVFRAASLSRQFKVKEVRLKDVSPFPIEVKYTGEAKDASTPGKPFLTPIFNERSVLGTRKIMSFKRVTDFGFDLQYGQVSAAHGAELSGQEIAHVSLTGLTEAINKFKDISVATPKVKVTIELSDSGILSVQDAIATIETDSSKKASLADKVKSFFGGSEKNDDVKEAEAKETGEEQEASEPAKEKEKAAEEAKENKTAEATANSTEAAAKNETVPTTQIETIVLKIQTDFKGIVPLTAVNKKDSLTKIQRLDALDAARRAQEEARNSLESFLYRGRELLYKDEIIEVSTDEEREQLFQSLALASEWLEDNEDAKTLEFQTRLKDLRKIERPMSIRAAERVSRPKAFDSLRSSVTLARTLGEQLLTGEGAFHDPADVQKLYDVCDEVLAWITEKEAAQAELPLWKDGVVTAREIQVRGNPIEREMHRLMSKKKPKVVKKKETNSTETKEDGEEKTAPKGDSETAEEQQQQEQEQDKPAQAAGEETTTNEQQQKEKTAEEPEPVKHKKDEL</sequence>
<keyword evidence="3" id="KW-0067">ATP-binding</keyword>
<feature type="compositionally biased region" description="Basic residues" evidence="5">
    <location>
        <begin position="618"/>
        <end position="628"/>
    </location>
</feature>
<dbReference type="InterPro" id="IPR043129">
    <property type="entry name" value="ATPase_NBD"/>
</dbReference>